<dbReference type="AlphaFoldDB" id="T0ZFY8"/>
<dbReference type="InterPro" id="IPR027417">
    <property type="entry name" value="P-loop_NTPase"/>
</dbReference>
<gene>
    <name evidence="2" type="ORF">B1B_12486</name>
</gene>
<keyword evidence="2" id="KW-0067">ATP-binding</keyword>
<keyword evidence="2" id="KW-0547">Nucleotide-binding</keyword>
<feature type="non-terminal residue" evidence="2">
    <location>
        <position position="108"/>
    </location>
</feature>
<feature type="domain" description="IstB-like ATP-binding" evidence="1">
    <location>
        <begin position="17"/>
        <end position="84"/>
    </location>
</feature>
<evidence type="ECO:0000259" key="1">
    <source>
        <dbReference type="Pfam" id="PF01695"/>
    </source>
</evidence>
<dbReference type="InterPro" id="IPR002611">
    <property type="entry name" value="IstB_ATP-bd"/>
</dbReference>
<protein>
    <submittedName>
        <fullName evidence="2">IstB-like ATP-binding protein domain protein</fullName>
    </submittedName>
</protein>
<organism evidence="2">
    <name type="scientific">mine drainage metagenome</name>
    <dbReference type="NCBI Taxonomy" id="410659"/>
    <lineage>
        <taxon>unclassified sequences</taxon>
        <taxon>metagenomes</taxon>
        <taxon>ecological metagenomes</taxon>
    </lineage>
</organism>
<dbReference type="Pfam" id="PF01695">
    <property type="entry name" value="IstB_IS21"/>
    <property type="match status" value="1"/>
</dbReference>
<sequence length="108" mass="12315">MTGENRRWEWNPSLAVPLNPDAANVLFQVVNERYLHRRPMVFTTNKPIEAWGEVLHDGDLAEAILDRVLERGRVLHFKGPSYRTLGSASRNCTDSFAKRGGRVTRTHS</sequence>
<dbReference type="GO" id="GO:0005524">
    <property type="term" value="F:ATP binding"/>
    <property type="evidence" value="ECO:0007669"/>
    <property type="project" value="UniProtKB-KW"/>
</dbReference>
<dbReference type="EMBL" id="AUZY01008181">
    <property type="protein sequence ID" value="EQD47096.1"/>
    <property type="molecule type" value="Genomic_DNA"/>
</dbReference>
<reference evidence="2" key="2">
    <citation type="journal article" date="2014" name="ISME J.">
        <title>Microbial stratification in low pH oxic and suboxic macroscopic growths along an acid mine drainage.</title>
        <authorList>
            <person name="Mendez-Garcia C."/>
            <person name="Mesa V."/>
            <person name="Sprenger R.R."/>
            <person name="Richter M."/>
            <person name="Diez M.S."/>
            <person name="Solano J."/>
            <person name="Bargiela R."/>
            <person name="Golyshina O.V."/>
            <person name="Manteca A."/>
            <person name="Ramos J.L."/>
            <person name="Gallego J.R."/>
            <person name="Llorente I."/>
            <person name="Martins Dos Santos V.A."/>
            <person name="Jensen O.N."/>
            <person name="Pelaez A.I."/>
            <person name="Sanchez J."/>
            <person name="Ferrer M."/>
        </authorList>
    </citation>
    <scope>NUCLEOTIDE SEQUENCE</scope>
</reference>
<name>T0ZFY8_9ZZZZ</name>
<evidence type="ECO:0000313" key="2">
    <source>
        <dbReference type="EMBL" id="EQD47096.1"/>
    </source>
</evidence>
<comment type="caution">
    <text evidence="2">The sequence shown here is derived from an EMBL/GenBank/DDBJ whole genome shotgun (WGS) entry which is preliminary data.</text>
</comment>
<dbReference type="Gene3D" id="3.40.50.300">
    <property type="entry name" value="P-loop containing nucleotide triphosphate hydrolases"/>
    <property type="match status" value="1"/>
</dbReference>
<reference evidence="2" key="1">
    <citation type="submission" date="2013-08" db="EMBL/GenBank/DDBJ databases">
        <authorList>
            <person name="Mendez C."/>
            <person name="Richter M."/>
            <person name="Ferrer M."/>
            <person name="Sanchez J."/>
        </authorList>
    </citation>
    <scope>NUCLEOTIDE SEQUENCE</scope>
</reference>
<proteinExistence type="predicted"/>
<accession>T0ZFY8</accession>